<sequence>MRIRDMMSFVGFGLLMALGAGYVSSLGVHVRPPADRTDLTLGLADISGLERGSKVLLRGVEVGEVSNISVTVEQAHVAFYVRDRFQIPIDTDVRVENLSALDEAYINLVPLKQGGPYFEGNERIPSERVIQPASVSELATSVVRVLNQLDPDALRRITEEADAALPPPAHVLPNLTRTSRLLRNAAAGMHGRGREVLDNFQTLLQDADWVGPLLGDLSGQLYDAAPAVRQLFSAFVPAIESGMPEAAYKFDHLIDRIQGLLDTSGTDLKLIGDRFKPHIVAIGGTVLNFDTAEIFSNMLDTIPADGLIKLRVNLGG</sequence>
<dbReference type="Proteomes" id="UP000092668">
    <property type="component" value="Unassembled WGS sequence"/>
</dbReference>
<dbReference type="OrthoDB" id="4371474at2"/>
<keyword evidence="3" id="KW-1185">Reference proteome</keyword>
<dbReference type="AlphaFoldDB" id="A0A1B8S9Y6"/>
<dbReference type="GO" id="GO:0005576">
    <property type="term" value="C:extracellular region"/>
    <property type="evidence" value="ECO:0007669"/>
    <property type="project" value="TreeGrafter"/>
</dbReference>
<evidence type="ECO:0000259" key="1">
    <source>
        <dbReference type="Pfam" id="PF02470"/>
    </source>
</evidence>
<evidence type="ECO:0000313" key="2">
    <source>
        <dbReference type="EMBL" id="OBY29559.1"/>
    </source>
</evidence>
<reference evidence="2 3" key="1">
    <citation type="submission" date="2015-06" db="EMBL/GenBank/DDBJ databases">
        <title>Genome sequence of Mycobacterium kumamotonense strain Roo.</title>
        <authorList>
            <person name="Greninger A.L."/>
            <person name="Cunningham G."/>
            <person name="Miller S."/>
        </authorList>
    </citation>
    <scope>NUCLEOTIDE SEQUENCE [LARGE SCALE GENOMIC DNA]</scope>
    <source>
        <strain evidence="2 3">Roo</strain>
    </source>
</reference>
<feature type="domain" description="Mce/MlaD" evidence="1">
    <location>
        <begin position="39"/>
        <end position="110"/>
    </location>
</feature>
<organism evidence="2 3">
    <name type="scientific">Mycolicibacter kumamotonensis</name>
    <dbReference type="NCBI Taxonomy" id="354243"/>
    <lineage>
        <taxon>Bacteria</taxon>
        <taxon>Bacillati</taxon>
        <taxon>Actinomycetota</taxon>
        <taxon>Actinomycetes</taxon>
        <taxon>Mycobacteriales</taxon>
        <taxon>Mycobacteriaceae</taxon>
        <taxon>Mycolicibacter</taxon>
    </lineage>
</organism>
<dbReference type="EMBL" id="LFOE01000065">
    <property type="protein sequence ID" value="OBY29559.1"/>
    <property type="molecule type" value="Genomic_DNA"/>
</dbReference>
<accession>A0A1B8S9Y6</accession>
<dbReference type="InterPro" id="IPR052336">
    <property type="entry name" value="MlaD_Phospholipid_Transporter"/>
</dbReference>
<protein>
    <recommendedName>
        <fullName evidence="1">Mce/MlaD domain-containing protein</fullName>
    </recommendedName>
</protein>
<dbReference type="PANTHER" id="PTHR33371:SF16">
    <property type="entry name" value="MCE-FAMILY PROTEIN MCE3F"/>
    <property type="match status" value="1"/>
</dbReference>
<dbReference type="InterPro" id="IPR003399">
    <property type="entry name" value="Mce/MlaD"/>
</dbReference>
<evidence type="ECO:0000313" key="3">
    <source>
        <dbReference type="Proteomes" id="UP000092668"/>
    </source>
</evidence>
<dbReference type="Pfam" id="PF02470">
    <property type="entry name" value="MlaD"/>
    <property type="match status" value="1"/>
</dbReference>
<gene>
    <name evidence="2" type="ORF">ACT18_22350</name>
</gene>
<dbReference type="PANTHER" id="PTHR33371">
    <property type="entry name" value="INTERMEMBRANE PHOSPHOLIPID TRANSPORT SYSTEM BINDING PROTEIN MLAD-RELATED"/>
    <property type="match status" value="1"/>
</dbReference>
<proteinExistence type="predicted"/>
<name>A0A1B8S9Y6_9MYCO</name>
<comment type="caution">
    <text evidence="2">The sequence shown here is derived from an EMBL/GenBank/DDBJ whole genome shotgun (WGS) entry which is preliminary data.</text>
</comment>